<name>A0A267M8U5_9FIRM</name>
<dbReference type="GO" id="GO:0003677">
    <property type="term" value="F:DNA binding"/>
    <property type="evidence" value="ECO:0007669"/>
    <property type="project" value="UniProtKB-KW"/>
</dbReference>
<gene>
    <name evidence="6" type="ORF">CCE28_21345</name>
</gene>
<evidence type="ECO:0000313" key="6">
    <source>
        <dbReference type="EMBL" id="PAB55996.1"/>
    </source>
</evidence>
<evidence type="ECO:0000256" key="3">
    <source>
        <dbReference type="ARBA" id="ARBA00023125"/>
    </source>
</evidence>
<dbReference type="AlphaFoldDB" id="A0A267M8U5"/>
<feature type="domain" description="HTH merR-type" evidence="5">
    <location>
        <begin position="1"/>
        <end position="70"/>
    </location>
</feature>
<keyword evidence="4" id="KW-0804">Transcription</keyword>
<dbReference type="OrthoDB" id="9777497at2"/>
<dbReference type="InterPro" id="IPR047057">
    <property type="entry name" value="MerR_fam"/>
</dbReference>
<dbReference type="EMBL" id="NIBG01000040">
    <property type="protein sequence ID" value="PAB55996.1"/>
    <property type="molecule type" value="Genomic_DNA"/>
</dbReference>
<evidence type="ECO:0000259" key="5">
    <source>
        <dbReference type="PROSITE" id="PS50937"/>
    </source>
</evidence>
<dbReference type="Gene3D" id="1.10.1660.10">
    <property type="match status" value="1"/>
</dbReference>
<keyword evidence="7" id="KW-1185">Reference proteome</keyword>
<reference evidence="6 7" key="1">
    <citation type="submission" date="2017-06" db="EMBL/GenBank/DDBJ databases">
        <title>Draft genome sequence of anaerobic fermentative bacterium Anaeromicrobium sediminis DY2726D isolated from West Pacific Ocean sediments.</title>
        <authorList>
            <person name="Zeng X."/>
        </authorList>
    </citation>
    <scope>NUCLEOTIDE SEQUENCE [LARGE SCALE GENOMIC DNA]</scope>
    <source>
        <strain evidence="6 7">DY2726D</strain>
    </source>
</reference>
<sequence>MYTIRDLVQEFKLSRSTILYYDKLGLLKPSERAENNYRLYSDEDLEKLRNIVMYREAGISLKEISKLLNIDKTQVSDILIHRLKRIQNNISALKKQEKMALEFLKEEVLISNKALFDNHTWTELLSSLGFNEEDLILWHQEFEKNSPEDHEAFLKAIGMSNTHIKKLRMQLIK</sequence>
<dbReference type="GO" id="GO:0003700">
    <property type="term" value="F:DNA-binding transcription factor activity"/>
    <property type="evidence" value="ECO:0007669"/>
    <property type="project" value="InterPro"/>
</dbReference>
<evidence type="ECO:0000256" key="2">
    <source>
        <dbReference type="ARBA" id="ARBA00023015"/>
    </source>
</evidence>
<dbReference type="PANTHER" id="PTHR30204">
    <property type="entry name" value="REDOX-CYCLING DRUG-SENSING TRANSCRIPTIONAL ACTIVATOR SOXR"/>
    <property type="match status" value="1"/>
</dbReference>
<dbReference type="InterPro" id="IPR009061">
    <property type="entry name" value="DNA-bd_dom_put_sf"/>
</dbReference>
<keyword evidence="1" id="KW-0678">Repressor</keyword>
<dbReference type="InterPro" id="IPR000551">
    <property type="entry name" value="MerR-type_HTH_dom"/>
</dbReference>
<dbReference type="PANTHER" id="PTHR30204:SF69">
    <property type="entry name" value="MERR-FAMILY TRANSCRIPTIONAL REGULATOR"/>
    <property type="match status" value="1"/>
</dbReference>
<keyword evidence="2" id="KW-0805">Transcription regulation</keyword>
<accession>A0A267M8U5</accession>
<dbReference type="SMART" id="SM00422">
    <property type="entry name" value="HTH_MERR"/>
    <property type="match status" value="1"/>
</dbReference>
<evidence type="ECO:0000256" key="4">
    <source>
        <dbReference type="ARBA" id="ARBA00023163"/>
    </source>
</evidence>
<organism evidence="6 7">
    <name type="scientific">Anaeromicrobium sediminis</name>
    <dbReference type="NCBI Taxonomy" id="1478221"/>
    <lineage>
        <taxon>Bacteria</taxon>
        <taxon>Bacillati</taxon>
        <taxon>Bacillota</taxon>
        <taxon>Clostridia</taxon>
        <taxon>Peptostreptococcales</taxon>
        <taxon>Thermotaleaceae</taxon>
        <taxon>Anaeromicrobium</taxon>
    </lineage>
</organism>
<keyword evidence="3" id="KW-0238">DNA-binding</keyword>
<dbReference type="Pfam" id="PF13411">
    <property type="entry name" value="MerR_1"/>
    <property type="match status" value="1"/>
</dbReference>
<dbReference type="PROSITE" id="PS50937">
    <property type="entry name" value="HTH_MERR_2"/>
    <property type="match status" value="1"/>
</dbReference>
<evidence type="ECO:0000256" key="1">
    <source>
        <dbReference type="ARBA" id="ARBA00022491"/>
    </source>
</evidence>
<proteinExistence type="predicted"/>
<dbReference type="SUPFAM" id="SSF46955">
    <property type="entry name" value="Putative DNA-binding domain"/>
    <property type="match status" value="1"/>
</dbReference>
<evidence type="ECO:0000313" key="7">
    <source>
        <dbReference type="Proteomes" id="UP000216024"/>
    </source>
</evidence>
<comment type="caution">
    <text evidence="6">The sequence shown here is derived from an EMBL/GenBank/DDBJ whole genome shotgun (WGS) entry which is preliminary data.</text>
</comment>
<protein>
    <recommendedName>
        <fullName evidence="5">HTH merR-type domain-containing protein</fullName>
    </recommendedName>
</protein>
<dbReference type="Proteomes" id="UP000216024">
    <property type="component" value="Unassembled WGS sequence"/>
</dbReference>
<dbReference type="RefSeq" id="WP_095136222.1">
    <property type="nucleotide sequence ID" value="NZ_NIBG01000040.1"/>
</dbReference>